<proteinExistence type="predicted"/>
<protein>
    <submittedName>
        <fullName evidence="6">Uncharacterized protein</fullName>
    </submittedName>
</protein>
<evidence type="ECO:0000256" key="3">
    <source>
        <dbReference type="ARBA" id="ARBA00022741"/>
    </source>
</evidence>
<sequence>MFSVFCSHISLICTHMRQVSLVTFATYVLVDKNNVLDPKTAFVSLALFNILRMPFTIMPGMIVAVIEVSLVTFATFVLSDTNNVLDAKTAFVSLSLFNILRFPLSMLPMLISNMVQFVNWPHESEFDTYYRPIASQKNSGSARNLTQELWICSQELWICSQEL</sequence>
<organism evidence="6 7">
    <name type="scientific">Timema podura</name>
    <name type="common">Walking stick</name>
    <dbReference type="NCBI Taxonomy" id="61482"/>
    <lineage>
        <taxon>Eukaryota</taxon>
        <taxon>Metazoa</taxon>
        <taxon>Ecdysozoa</taxon>
        <taxon>Arthropoda</taxon>
        <taxon>Hexapoda</taxon>
        <taxon>Insecta</taxon>
        <taxon>Pterygota</taxon>
        <taxon>Neoptera</taxon>
        <taxon>Polyneoptera</taxon>
        <taxon>Phasmatodea</taxon>
        <taxon>Timematodea</taxon>
        <taxon>Timematoidea</taxon>
        <taxon>Timematidae</taxon>
        <taxon>Timema</taxon>
    </lineage>
</organism>
<evidence type="ECO:0000256" key="1">
    <source>
        <dbReference type="ARBA" id="ARBA00004127"/>
    </source>
</evidence>
<dbReference type="InterPro" id="IPR050173">
    <property type="entry name" value="ABC_transporter_C-like"/>
</dbReference>
<feature type="transmembrane region" description="Helical" evidence="5">
    <location>
        <begin position="55"/>
        <end position="78"/>
    </location>
</feature>
<evidence type="ECO:0000256" key="4">
    <source>
        <dbReference type="ARBA" id="ARBA00022840"/>
    </source>
</evidence>
<dbReference type="PANTHER" id="PTHR24223">
    <property type="entry name" value="ATP-BINDING CASSETTE SUB-FAMILY C"/>
    <property type="match status" value="1"/>
</dbReference>
<evidence type="ECO:0000313" key="6">
    <source>
        <dbReference type="EMBL" id="CAG2053141.1"/>
    </source>
</evidence>
<dbReference type="EMBL" id="CAJPIN010000163">
    <property type="protein sequence ID" value="CAG2053141.1"/>
    <property type="molecule type" value="Genomic_DNA"/>
</dbReference>
<name>A0ABN7NJ17_TIMPD</name>
<keyword evidence="7" id="KW-1185">Reference proteome</keyword>
<keyword evidence="2" id="KW-0677">Repeat</keyword>
<keyword evidence="4" id="KW-0067">ATP-binding</keyword>
<evidence type="ECO:0000313" key="7">
    <source>
        <dbReference type="Proteomes" id="UP001153148"/>
    </source>
</evidence>
<feature type="transmembrane region" description="Helical" evidence="5">
    <location>
        <begin position="90"/>
        <end position="111"/>
    </location>
</feature>
<evidence type="ECO:0000256" key="5">
    <source>
        <dbReference type="SAM" id="Phobius"/>
    </source>
</evidence>
<keyword evidence="5" id="KW-0472">Membrane</keyword>
<keyword evidence="5" id="KW-0812">Transmembrane</keyword>
<evidence type="ECO:0000256" key="2">
    <source>
        <dbReference type="ARBA" id="ARBA00022737"/>
    </source>
</evidence>
<keyword evidence="3" id="KW-0547">Nucleotide-binding</keyword>
<dbReference type="PANTHER" id="PTHR24223:SF443">
    <property type="entry name" value="MULTIDRUG-RESISTANCE LIKE PROTEIN 1, ISOFORM I"/>
    <property type="match status" value="1"/>
</dbReference>
<accession>A0ABN7NJ17</accession>
<comment type="subcellular location">
    <subcellularLocation>
        <location evidence="1">Endomembrane system</location>
        <topology evidence="1">Multi-pass membrane protein</topology>
    </subcellularLocation>
</comment>
<dbReference type="Proteomes" id="UP001153148">
    <property type="component" value="Unassembled WGS sequence"/>
</dbReference>
<reference evidence="6" key="1">
    <citation type="submission" date="2021-03" db="EMBL/GenBank/DDBJ databases">
        <authorList>
            <person name="Tran Van P."/>
        </authorList>
    </citation>
    <scope>NUCLEOTIDE SEQUENCE</scope>
</reference>
<comment type="caution">
    <text evidence="6">The sequence shown here is derived from an EMBL/GenBank/DDBJ whole genome shotgun (WGS) entry which is preliminary data.</text>
</comment>
<gene>
    <name evidence="6" type="ORF">TPAB3V08_LOCUS219</name>
</gene>
<keyword evidence="5" id="KW-1133">Transmembrane helix</keyword>